<dbReference type="PANTHER" id="PTHR22957">
    <property type="entry name" value="TBC1 DOMAIN FAMILY MEMBER GTPASE-ACTIVATING PROTEIN"/>
    <property type="match status" value="1"/>
</dbReference>
<protein>
    <submittedName>
        <fullName evidence="4">GTPase-activating protein</fullName>
    </submittedName>
</protein>
<dbReference type="GO" id="GO:0005096">
    <property type="term" value="F:GTPase activator activity"/>
    <property type="evidence" value="ECO:0000318"/>
    <property type="project" value="GO_Central"/>
</dbReference>
<dbReference type="SMART" id="SM00164">
    <property type="entry name" value="TBC"/>
    <property type="match status" value="1"/>
</dbReference>
<feature type="region of interest" description="Disordered" evidence="2">
    <location>
        <begin position="1"/>
        <end position="135"/>
    </location>
</feature>
<evidence type="ECO:0000259" key="3">
    <source>
        <dbReference type="PROSITE" id="PS50086"/>
    </source>
</evidence>
<dbReference type="FunFam" id="1.10.8.270:FF:000004">
    <property type="entry name" value="TBC1 domain family, member 22B"/>
    <property type="match status" value="1"/>
</dbReference>
<dbReference type="SUPFAM" id="SSF47923">
    <property type="entry name" value="Ypt/Rab-GAP domain of gyp1p"/>
    <property type="match status" value="2"/>
</dbReference>
<keyword evidence="5" id="KW-1185">Reference proteome</keyword>
<sequence>MRDEEELPGKQPPGALPADGRLNQTLKGMQNLLSRGRTLPGKIMLSRKNETAPSSAKPPLPDEVIDDDYVDVRKGGEASEDRSSPQASTSDRNNEDAADGGAREEPGSTRGVDGKPGGSQHGTPRTNGGRATDSARVDRFKKVLATSTVELEALRELAWSGVPPDMRPACWRLLLGYAPPNSDRRAAVLARKRQEYRDCVPQYYDIPNAERSEDEVNTLRQISVDVPRTVPDVRFFQQSAIQSSLSRILYIWAIRHPASGYVQGINDLVTPFLAVFLSEILEGDMEHWDAGNLSPETLYTVEADCYWCLCKLLDGIQDHYTFAQPGIQRLVFKLKELVRRIDEPVARRIEEQGLEFLQFAFRWFNCLLIRELPFHLVCRLWDTYLAEGDGFADFLVYVCASFLLTWSDELQKLEFQDMVLFLQHLPTKKWTHQELEIVLSRAYMWREMFGRSPNHLNSS</sequence>
<dbReference type="InterPro" id="IPR035969">
    <property type="entry name" value="Rab-GAP_TBC_sf"/>
</dbReference>
<evidence type="ECO:0000313" key="4">
    <source>
        <dbReference type="EMBL" id="GAQ86355.1"/>
    </source>
</evidence>
<organism evidence="4 5">
    <name type="scientific">Klebsormidium nitens</name>
    <name type="common">Green alga</name>
    <name type="synonym">Ulothrix nitens</name>
    <dbReference type="NCBI Taxonomy" id="105231"/>
    <lineage>
        <taxon>Eukaryota</taxon>
        <taxon>Viridiplantae</taxon>
        <taxon>Streptophyta</taxon>
        <taxon>Klebsormidiophyceae</taxon>
        <taxon>Klebsormidiales</taxon>
        <taxon>Klebsormidiaceae</taxon>
        <taxon>Klebsormidium</taxon>
    </lineage>
</organism>
<dbReference type="Gene3D" id="1.10.472.80">
    <property type="entry name" value="Ypt/Rab-GAP domain of gyp1p, domain 3"/>
    <property type="match status" value="1"/>
</dbReference>
<dbReference type="OMA" id="SCYNIFN"/>
<evidence type="ECO:0000256" key="2">
    <source>
        <dbReference type="SAM" id="MobiDB-lite"/>
    </source>
</evidence>
<dbReference type="FunFam" id="1.10.472.80:FF:000041">
    <property type="entry name" value="TBC domain containing protein"/>
    <property type="match status" value="1"/>
</dbReference>
<dbReference type="PANTHER" id="PTHR22957:SF26">
    <property type="entry name" value="LD44506P"/>
    <property type="match status" value="1"/>
</dbReference>
<accession>A0A1Y1I5X2</accession>
<dbReference type="GO" id="GO:0005794">
    <property type="term" value="C:Golgi apparatus"/>
    <property type="evidence" value="ECO:0000318"/>
    <property type="project" value="GO_Central"/>
</dbReference>
<keyword evidence="1" id="KW-0343">GTPase activation</keyword>
<evidence type="ECO:0000313" key="5">
    <source>
        <dbReference type="Proteomes" id="UP000054558"/>
    </source>
</evidence>
<name>A0A1Y1I5X2_KLENI</name>
<dbReference type="Gene3D" id="1.10.10.750">
    <property type="entry name" value="Ypt/Rab-GAP domain of gyp1p, domain 1"/>
    <property type="match status" value="1"/>
</dbReference>
<dbReference type="STRING" id="105231.A0A1Y1I5X2"/>
<dbReference type="OrthoDB" id="26371at2759"/>
<dbReference type="Pfam" id="PF00566">
    <property type="entry name" value="RabGAP-TBC"/>
    <property type="match status" value="1"/>
</dbReference>
<reference evidence="4 5" key="1">
    <citation type="journal article" date="2014" name="Nat. Commun.">
        <title>Klebsormidium flaccidum genome reveals primary factors for plant terrestrial adaptation.</title>
        <authorList>
            <person name="Hori K."/>
            <person name="Maruyama F."/>
            <person name="Fujisawa T."/>
            <person name="Togashi T."/>
            <person name="Yamamoto N."/>
            <person name="Seo M."/>
            <person name="Sato S."/>
            <person name="Yamada T."/>
            <person name="Mori H."/>
            <person name="Tajima N."/>
            <person name="Moriyama T."/>
            <person name="Ikeuchi M."/>
            <person name="Watanabe M."/>
            <person name="Wada H."/>
            <person name="Kobayashi K."/>
            <person name="Saito M."/>
            <person name="Masuda T."/>
            <person name="Sasaki-Sekimoto Y."/>
            <person name="Mashiguchi K."/>
            <person name="Awai K."/>
            <person name="Shimojima M."/>
            <person name="Masuda S."/>
            <person name="Iwai M."/>
            <person name="Nobusawa T."/>
            <person name="Narise T."/>
            <person name="Kondo S."/>
            <person name="Saito H."/>
            <person name="Sato R."/>
            <person name="Murakawa M."/>
            <person name="Ihara Y."/>
            <person name="Oshima-Yamada Y."/>
            <person name="Ohtaka K."/>
            <person name="Satoh M."/>
            <person name="Sonobe K."/>
            <person name="Ishii M."/>
            <person name="Ohtani R."/>
            <person name="Kanamori-Sato M."/>
            <person name="Honoki R."/>
            <person name="Miyazaki D."/>
            <person name="Mochizuki H."/>
            <person name="Umetsu J."/>
            <person name="Higashi K."/>
            <person name="Shibata D."/>
            <person name="Kamiya Y."/>
            <person name="Sato N."/>
            <person name="Nakamura Y."/>
            <person name="Tabata S."/>
            <person name="Ida S."/>
            <person name="Kurokawa K."/>
            <person name="Ohta H."/>
        </authorList>
    </citation>
    <scope>NUCLEOTIDE SEQUENCE [LARGE SCALE GENOMIC DNA]</scope>
    <source>
        <strain evidence="4 5">NIES-2285</strain>
    </source>
</reference>
<evidence type="ECO:0000256" key="1">
    <source>
        <dbReference type="ARBA" id="ARBA00022468"/>
    </source>
</evidence>
<feature type="compositionally biased region" description="Polar residues" evidence="2">
    <location>
        <begin position="22"/>
        <end position="33"/>
    </location>
</feature>
<proteinExistence type="predicted"/>
<feature type="domain" description="Rab-GAP TBC" evidence="3">
    <location>
        <begin position="161"/>
        <end position="388"/>
    </location>
</feature>
<gene>
    <name evidence="4" type="ORF">KFL_002840060</name>
</gene>
<dbReference type="InterPro" id="IPR000195">
    <property type="entry name" value="Rab-GAP-TBC_dom"/>
</dbReference>
<dbReference type="PROSITE" id="PS50086">
    <property type="entry name" value="TBC_RABGAP"/>
    <property type="match status" value="1"/>
</dbReference>
<feature type="compositionally biased region" description="Basic and acidic residues" evidence="2">
    <location>
        <begin position="70"/>
        <end position="83"/>
    </location>
</feature>
<dbReference type="EMBL" id="DF237233">
    <property type="protein sequence ID" value="GAQ86355.1"/>
    <property type="molecule type" value="Genomic_DNA"/>
</dbReference>
<dbReference type="FunFam" id="1.10.10.750:FF:000007">
    <property type="entry name" value="TBC1 domain family member"/>
    <property type="match status" value="1"/>
</dbReference>
<dbReference type="AlphaFoldDB" id="A0A1Y1I5X2"/>
<dbReference type="Proteomes" id="UP000054558">
    <property type="component" value="Unassembled WGS sequence"/>
</dbReference>
<dbReference type="Gene3D" id="1.10.8.270">
    <property type="entry name" value="putative rabgap domain of human tbc1 domain family member 14 like domains"/>
    <property type="match status" value="1"/>
</dbReference>